<proteinExistence type="predicted"/>
<evidence type="ECO:0000256" key="1">
    <source>
        <dbReference type="SAM" id="MobiDB-lite"/>
    </source>
</evidence>
<dbReference type="EMBL" id="FYEK01000044">
    <property type="protein sequence ID" value="SNB70511.1"/>
    <property type="molecule type" value="Genomic_DNA"/>
</dbReference>
<evidence type="ECO:0000313" key="2">
    <source>
        <dbReference type="EMBL" id="SNB70511.1"/>
    </source>
</evidence>
<dbReference type="AlphaFoldDB" id="A0A212RE40"/>
<feature type="region of interest" description="Disordered" evidence="1">
    <location>
        <begin position="1"/>
        <end position="20"/>
    </location>
</feature>
<dbReference type="Proteomes" id="UP000197025">
    <property type="component" value="Unassembled WGS sequence"/>
</dbReference>
<protein>
    <submittedName>
        <fullName evidence="2">Uncharacterized protein</fullName>
    </submittedName>
</protein>
<feature type="compositionally biased region" description="Low complexity" evidence="1">
    <location>
        <begin position="1"/>
        <end position="12"/>
    </location>
</feature>
<sequence length="114" mass="12447">MPFPSPSVLTSPLPAPPASAPTLGLTVWTEPVGVALGETVTSTLRLEDPADPISWPLVALFRYEEAAKRWERLLTIRRWEGEDLVLTAKVEEEEEGTFAVALSTQSDIGNYAQP</sequence>
<reference evidence="3" key="1">
    <citation type="submission" date="2017-06" db="EMBL/GenBank/DDBJ databases">
        <authorList>
            <person name="Varghese N."/>
            <person name="Submissions S."/>
        </authorList>
    </citation>
    <scope>NUCLEOTIDE SEQUENCE [LARGE SCALE GENOMIC DNA]</scope>
    <source>
        <strain evidence="3">JAD2</strain>
    </source>
</reference>
<accession>A0A212RE40</accession>
<name>A0A212RE40_9CHLR</name>
<organism evidence="2 3">
    <name type="scientific">Thermoflexus hugenholtzii JAD2</name>
    <dbReference type="NCBI Taxonomy" id="877466"/>
    <lineage>
        <taxon>Bacteria</taxon>
        <taxon>Bacillati</taxon>
        <taxon>Chloroflexota</taxon>
        <taxon>Thermoflexia</taxon>
        <taxon>Thermoflexales</taxon>
        <taxon>Thermoflexaceae</taxon>
        <taxon>Thermoflexus</taxon>
    </lineage>
</organism>
<gene>
    <name evidence="2" type="ORF">SAMN02746019_00012530</name>
</gene>
<evidence type="ECO:0000313" key="3">
    <source>
        <dbReference type="Proteomes" id="UP000197025"/>
    </source>
</evidence>
<keyword evidence="3" id="KW-1185">Reference proteome</keyword>
<dbReference type="InParanoid" id="A0A212RE40"/>